<sequence length="250" mass="26024">MYTETCRIGVVTVRERAQANGDGTQASGTSADFADPLSGLVTGFESQESRNDSSVVRIADPVAPDPDAVRQMVDAAMADEGPVFNTRPLDGPAQESAEAAQAPAPDVTEQTSPRIPAQSGQPAAAPARPGSEPGSDHGRVEAYGSQAEPLGMLPQQQRRNWPTRPNLMRRNVRVRPEAPAPGDPAPGTAAPGGAEGSAERPPPARPRRDGFLRPSSGSTGVIIAIVLMVVFGIVAIQMLSSLISSISSLF</sequence>
<dbReference type="EMBL" id="NKYE01000005">
    <property type="protein sequence ID" value="OZM73467.1"/>
    <property type="molecule type" value="Genomic_DNA"/>
</dbReference>
<gene>
    <name evidence="3" type="ORF">CFN78_11305</name>
</gene>
<feature type="region of interest" description="Disordered" evidence="1">
    <location>
        <begin position="82"/>
        <end position="214"/>
    </location>
</feature>
<evidence type="ECO:0000256" key="1">
    <source>
        <dbReference type="SAM" id="MobiDB-lite"/>
    </source>
</evidence>
<keyword evidence="2" id="KW-0812">Transmembrane</keyword>
<comment type="caution">
    <text evidence="3">The sequence shown here is derived from an EMBL/GenBank/DDBJ whole genome shotgun (WGS) entry which is preliminary data.</text>
</comment>
<feature type="transmembrane region" description="Helical" evidence="2">
    <location>
        <begin position="221"/>
        <end position="243"/>
    </location>
</feature>
<reference evidence="3 4" key="1">
    <citation type="submission" date="2017-07" db="EMBL/GenBank/DDBJ databases">
        <title>Amycolatopsis antarcticus sp. nov., isolated from the surface of an Antarcticus brown macroalga.</title>
        <authorList>
            <person name="Wang J."/>
            <person name="Leiva S."/>
            <person name="Huang J."/>
            <person name="Huang Y."/>
        </authorList>
    </citation>
    <scope>NUCLEOTIDE SEQUENCE [LARGE SCALE GENOMIC DNA]</scope>
    <source>
        <strain evidence="3 4">AU-G6</strain>
    </source>
</reference>
<dbReference type="AlphaFoldDB" id="A0A263D7B5"/>
<evidence type="ECO:0000256" key="2">
    <source>
        <dbReference type="SAM" id="Phobius"/>
    </source>
</evidence>
<dbReference type="InParanoid" id="A0A263D7B5"/>
<evidence type="ECO:0000313" key="3">
    <source>
        <dbReference type="EMBL" id="OZM73467.1"/>
    </source>
</evidence>
<evidence type="ECO:0000313" key="4">
    <source>
        <dbReference type="Proteomes" id="UP000242444"/>
    </source>
</evidence>
<organism evidence="3 4">
    <name type="scientific">Amycolatopsis antarctica</name>
    <dbReference type="NCBI Taxonomy" id="1854586"/>
    <lineage>
        <taxon>Bacteria</taxon>
        <taxon>Bacillati</taxon>
        <taxon>Actinomycetota</taxon>
        <taxon>Actinomycetes</taxon>
        <taxon>Pseudonocardiales</taxon>
        <taxon>Pseudonocardiaceae</taxon>
        <taxon>Amycolatopsis</taxon>
    </lineage>
</organism>
<keyword evidence="2" id="KW-0472">Membrane</keyword>
<name>A0A263D7B5_9PSEU</name>
<proteinExistence type="predicted"/>
<protein>
    <submittedName>
        <fullName evidence="3">Uncharacterized protein</fullName>
    </submittedName>
</protein>
<accession>A0A263D7B5</accession>
<feature type="compositionally biased region" description="Low complexity" evidence="1">
    <location>
        <begin position="92"/>
        <end position="105"/>
    </location>
</feature>
<dbReference type="Proteomes" id="UP000242444">
    <property type="component" value="Unassembled WGS sequence"/>
</dbReference>
<keyword evidence="4" id="KW-1185">Reference proteome</keyword>
<keyword evidence="2" id="KW-1133">Transmembrane helix</keyword>
<feature type="compositionally biased region" description="Low complexity" evidence="1">
    <location>
        <begin position="116"/>
        <end position="131"/>
    </location>
</feature>
<dbReference type="OrthoDB" id="3616706at2"/>